<dbReference type="EMBL" id="LR593887">
    <property type="protein sequence ID" value="VTS05289.1"/>
    <property type="molecule type" value="Genomic_DNA"/>
</dbReference>
<accession>A0A6C2YRH6</accession>
<evidence type="ECO:0000256" key="1">
    <source>
        <dbReference type="SAM" id="MobiDB-lite"/>
    </source>
</evidence>
<evidence type="ECO:0000313" key="3">
    <source>
        <dbReference type="Proteomes" id="UP000464378"/>
    </source>
</evidence>
<organism evidence="2">
    <name type="scientific">Tuwongella immobilis</name>
    <dbReference type="NCBI Taxonomy" id="692036"/>
    <lineage>
        <taxon>Bacteria</taxon>
        <taxon>Pseudomonadati</taxon>
        <taxon>Planctomycetota</taxon>
        <taxon>Planctomycetia</taxon>
        <taxon>Gemmatales</taxon>
        <taxon>Gemmataceae</taxon>
        <taxon>Tuwongella</taxon>
    </lineage>
</organism>
<reference evidence="2" key="1">
    <citation type="submission" date="2019-04" db="EMBL/GenBank/DDBJ databases">
        <authorList>
            <consortium name="Science for Life Laboratories"/>
        </authorList>
    </citation>
    <scope>NUCLEOTIDE SEQUENCE</scope>
    <source>
        <strain evidence="2">MBLW1</strain>
    </source>
</reference>
<dbReference type="Proteomes" id="UP000464378">
    <property type="component" value="Chromosome"/>
</dbReference>
<dbReference type="EMBL" id="LR586016">
    <property type="protein sequence ID" value="VIP03961.1"/>
    <property type="molecule type" value="Genomic_DNA"/>
</dbReference>
<sequence length="522" mass="57659">MGKRSAIIRVWDALRFGAKAAADAFRSGKSPGERQMAGMLGGFRYGTTLGGWTGNPLEQIRHYNHWVYRAIDCIGRMVATHPPSVARISNRADAPKGMGTKRINAANSKRVPIHARKKALTTLMPHEELEYLDSNHPLVRLLRDPNEPDTGGDLWRELIMFLELTGLGYLWPVENGAGQVCELWVMPSHWVFPVSLGKDRLIDYYEIRPFDAASGGRAASPAIFDADDLIAFRYKSPLSKTGGHAPMQAGAEIIDVYESIQASRFFACKHGANVGSVIQIPTDINPTDQDIRRIEEQWFQRFAGETGFDRPMILPPGATLSRPPGDHELAYIQSADQMRDYVLGIWGITKSIAGFVEDVNRAAFIAAMSQFCSHVINPRTHYIGDVLSEKLCPRFDSDLRAWWDDLTPSDPDTERSDTEMLLRNGCMTPNEARSRYGLEPYEHGGDDPLVAMGLAPLPLNTGEIPDETLLRQPDPHATSETDVATDADSDGDGLAQDADLNADVAAALRHWRCSPKGHGAET</sequence>
<proteinExistence type="predicted"/>
<name>A0A6C2YRH6_9BACT</name>
<evidence type="ECO:0008006" key="4">
    <source>
        <dbReference type="Google" id="ProtNLM"/>
    </source>
</evidence>
<dbReference type="InterPro" id="IPR006944">
    <property type="entry name" value="Phage/GTA_portal"/>
</dbReference>
<gene>
    <name evidence="2" type="ORF">GMBLW1_52320</name>
</gene>
<dbReference type="InParanoid" id="A0A6C2YRH6"/>
<dbReference type="KEGG" id="tim:GMBLW1_52320"/>
<dbReference type="AlphaFoldDB" id="A0A6C2YRH6"/>
<keyword evidence="3" id="KW-1185">Reference proteome</keyword>
<evidence type="ECO:0000313" key="2">
    <source>
        <dbReference type="EMBL" id="VIP03961.1"/>
    </source>
</evidence>
<feature type="region of interest" description="Disordered" evidence="1">
    <location>
        <begin position="461"/>
        <end position="498"/>
    </location>
</feature>
<protein>
    <recommendedName>
        <fullName evidence="4">Phage portal protein</fullName>
    </recommendedName>
</protein>
<dbReference type="Pfam" id="PF04860">
    <property type="entry name" value="Phage_portal"/>
    <property type="match status" value="1"/>
</dbReference>
<dbReference type="RefSeq" id="WP_162659104.1">
    <property type="nucleotide sequence ID" value="NZ_LR593887.1"/>
</dbReference>